<dbReference type="InterPro" id="IPR016024">
    <property type="entry name" value="ARM-type_fold"/>
</dbReference>
<dbReference type="InterPro" id="IPR008709">
    <property type="entry name" value="Neurochondrin"/>
</dbReference>
<evidence type="ECO:0008006" key="4">
    <source>
        <dbReference type="Google" id="ProtNLM"/>
    </source>
</evidence>
<evidence type="ECO:0000313" key="2">
    <source>
        <dbReference type="EMBL" id="WMV41733.1"/>
    </source>
</evidence>
<dbReference type="Pfam" id="PF05536">
    <property type="entry name" value="Neurochondrin"/>
    <property type="match status" value="1"/>
</dbReference>
<dbReference type="Proteomes" id="UP001234989">
    <property type="component" value="Chromosome 8"/>
</dbReference>
<proteinExistence type="predicted"/>
<dbReference type="PANTHER" id="PTHR13109:SF7">
    <property type="entry name" value="NEUROCHONDRIN"/>
    <property type="match status" value="1"/>
</dbReference>
<feature type="region of interest" description="Disordered" evidence="1">
    <location>
        <begin position="1"/>
        <end position="21"/>
    </location>
</feature>
<sequence>MEEQASSSSSSTGASSSQLQPSLDDCLKLLRGERDEQRLAGLLLVTKFCSKDDHTAIRKVYDALGPQFLHRLLRTGIGKGSDVGSDNRDAYLQLSITVLAAFCRVPQIAASEEMINKIPLILETISKEAGSPIIEDCYEYLFLVSTASEEGVQTLYKSGGLNVLASQMMILPDGSHMIELALRLVQIIVIKLPSEYVYSEHPTDLSMVVCAVAKQFAVLQNALKFEALHLLSTILSNRYSAPVYDALRLMENDVWSTNLRIGIVAILQNRVAPSHKLHALVLAECVISIVGERWLIGEMNLTGSQVSLPADRCILLILESSRIEIAVLLNDLACLKYDASNASSNRENILVKQRNLGVAFSLVEKIIKLISSFGGEESTANAIISENTFTKIISGLNETIGVVLDYIRDAKEHGQMKGDDLLAAVRVIGSYLAEAPDACKDKVIELLGYMLSIEGEDELSPFYSICFLLPMLCQITLKTGGCKILASSGAFREVVGYLIALIDQNNFTSEDNGSIFLACDTILNLLLKQEQIEFPSDDPSFIRLLVALSRWAEGMDDASIIMMASSICSLILDLTSEEALLNHPDFTSGDIGNLSKLIRRSFVMCGQDLISDDAKAEVDLFQIITSGADFHGGAQFHVNPIWNPGTRVHLGPLVTLCTIAYQHIHHGLIGFLALNKLWRAQGLLDFDVFHRTLGNWGTDQLSYSTPWMKGIVLLQSLMAFRSCILGFPWLKESGEVTVIFIASFAVKRH</sequence>
<feature type="compositionally biased region" description="Low complexity" evidence="1">
    <location>
        <begin position="1"/>
        <end position="17"/>
    </location>
</feature>
<dbReference type="PANTHER" id="PTHR13109">
    <property type="entry name" value="NEUROCHONDRIN"/>
    <property type="match status" value="1"/>
</dbReference>
<gene>
    <name evidence="2" type="ORF">MTR67_035118</name>
</gene>
<keyword evidence="3" id="KW-1185">Reference proteome</keyword>
<evidence type="ECO:0000313" key="3">
    <source>
        <dbReference type="Proteomes" id="UP001234989"/>
    </source>
</evidence>
<evidence type="ECO:0000256" key="1">
    <source>
        <dbReference type="SAM" id="MobiDB-lite"/>
    </source>
</evidence>
<name>A0AAF0ZL62_SOLVR</name>
<reference evidence="2" key="1">
    <citation type="submission" date="2023-08" db="EMBL/GenBank/DDBJ databases">
        <title>A de novo genome assembly of Solanum verrucosum Schlechtendal, a Mexican diploid species geographically isolated from the other diploid A-genome species in potato relatives.</title>
        <authorList>
            <person name="Hosaka K."/>
        </authorList>
    </citation>
    <scope>NUCLEOTIDE SEQUENCE</scope>
    <source>
        <tissue evidence="2">Young leaves</tissue>
    </source>
</reference>
<dbReference type="EMBL" id="CP133619">
    <property type="protein sequence ID" value="WMV41733.1"/>
    <property type="molecule type" value="Genomic_DNA"/>
</dbReference>
<accession>A0AAF0ZL62</accession>
<protein>
    <recommendedName>
        <fullName evidence="4">Neurochondrin family protein</fullName>
    </recommendedName>
</protein>
<dbReference type="SUPFAM" id="SSF48371">
    <property type="entry name" value="ARM repeat"/>
    <property type="match status" value="1"/>
</dbReference>
<dbReference type="AlphaFoldDB" id="A0AAF0ZL62"/>
<organism evidence="2 3">
    <name type="scientific">Solanum verrucosum</name>
    <dbReference type="NCBI Taxonomy" id="315347"/>
    <lineage>
        <taxon>Eukaryota</taxon>
        <taxon>Viridiplantae</taxon>
        <taxon>Streptophyta</taxon>
        <taxon>Embryophyta</taxon>
        <taxon>Tracheophyta</taxon>
        <taxon>Spermatophyta</taxon>
        <taxon>Magnoliopsida</taxon>
        <taxon>eudicotyledons</taxon>
        <taxon>Gunneridae</taxon>
        <taxon>Pentapetalae</taxon>
        <taxon>asterids</taxon>
        <taxon>lamiids</taxon>
        <taxon>Solanales</taxon>
        <taxon>Solanaceae</taxon>
        <taxon>Solanoideae</taxon>
        <taxon>Solaneae</taxon>
        <taxon>Solanum</taxon>
    </lineage>
</organism>